<dbReference type="Pfam" id="PF08281">
    <property type="entry name" value="Sigma70_r4_2"/>
    <property type="match status" value="1"/>
</dbReference>
<evidence type="ECO:0000259" key="5">
    <source>
        <dbReference type="Pfam" id="PF08281"/>
    </source>
</evidence>
<feature type="domain" description="RNA polymerase sigma factor 70 region 4 type 2" evidence="5">
    <location>
        <begin position="104"/>
        <end position="156"/>
    </location>
</feature>
<dbReference type="PANTHER" id="PTHR43133:SF25">
    <property type="entry name" value="RNA POLYMERASE SIGMA FACTOR RFAY-RELATED"/>
    <property type="match status" value="1"/>
</dbReference>
<evidence type="ECO:0000256" key="1">
    <source>
        <dbReference type="ARBA" id="ARBA00010641"/>
    </source>
</evidence>
<dbReference type="CDD" id="cd06171">
    <property type="entry name" value="Sigma70_r4"/>
    <property type="match status" value="1"/>
</dbReference>
<evidence type="ECO:0000259" key="6">
    <source>
        <dbReference type="Pfam" id="PF22029"/>
    </source>
</evidence>
<accession>A0A8J8B7X5</accession>
<dbReference type="PANTHER" id="PTHR43133">
    <property type="entry name" value="RNA POLYMERASE ECF-TYPE SIGMA FACTO"/>
    <property type="match status" value="1"/>
</dbReference>
<dbReference type="SUPFAM" id="SSF88659">
    <property type="entry name" value="Sigma3 and sigma4 domains of RNA polymerase sigma factors"/>
    <property type="match status" value="1"/>
</dbReference>
<comment type="caution">
    <text evidence="7">The sequence shown here is derived from an EMBL/GenBank/DDBJ whole genome shotgun (WGS) entry which is preliminary data.</text>
</comment>
<proteinExistence type="inferred from homology"/>
<keyword evidence="4" id="KW-0804">Transcription</keyword>
<dbReference type="GO" id="GO:0016987">
    <property type="term" value="F:sigma factor activity"/>
    <property type="evidence" value="ECO:0007669"/>
    <property type="project" value="UniProtKB-KW"/>
</dbReference>
<comment type="similarity">
    <text evidence="1">Belongs to the sigma-70 factor family. ECF subfamily.</text>
</comment>
<dbReference type="InterPro" id="IPR013324">
    <property type="entry name" value="RNA_pol_sigma_r3/r4-like"/>
</dbReference>
<keyword evidence="3" id="KW-0731">Sigma factor</keyword>
<dbReference type="InterPro" id="IPR013249">
    <property type="entry name" value="RNA_pol_sigma70_r4_t2"/>
</dbReference>
<evidence type="ECO:0000313" key="8">
    <source>
        <dbReference type="Proteomes" id="UP000681356"/>
    </source>
</evidence>
<dbReference type="AlphaFoldDB" id="A0A8J8B7X5"/>
<keyword evidence="2" id="KW-0805">Transcription regulation</keyword>
<gene>
    <name evidence="7" type="ORF">KB874_12210</name>
</gene>
<dbReference type="NCBIfam" id="TIGR02937">
    <property type="entry name" value="sigma70-ECF"/>
    <property type="match status" value="1"/>
</dbReference>
<dbReference type="EMBL" id="JAGTUU010000004">
    <property type="protein sequence ID" value="MBS0124862.1"/>
    <property type="molecule type" value="Genomic_DNA"/>
</dbReference>
<dbReference type="Proteomes" id="UP000681356">
    <property type="component" value="Unassembled WGS sequence"/>
</dbReference>
<evidence type="ECO:0000256" key="3">
    <source>
        <dbReference type="ARBA" id="ARBA00023082"/>
    </source>
</evidence>
<name>A0A8J8B7X5_9RHOB</name>
<reference evidence="7" key="1">
    <citation type="submission" date="2021-04" db="EMBL/GenBank/DDBJ databases">
        <authorList>
            <person name="Yoon J."/>
        </authorList>
    </citation>
    <scope>NUCLEOTIDE SEQUENCE</scope>
    <source>
        <strain evidence="7">KMU-90</strain>
    </source>
</reference>
<dbReference type="InterPro" id="IPR013325">
    <property type="entry name" value="RNA_pol_sigma_r2"/>
</dbReference>
<keyword evidence="8" id="KW-1185">Reference proteome</keyword>
<sequence length="168" mass="18839">MTDTFRRDLVALIPKLRRFAWSLTGNRQEADDLVQAACEKALRNEQQYRPGTRLDSWMFRIVQTAWIDDRRRARTRGVGIDPEDAHLSDHGKAASLPEARLMLERARTAMAALPETQRAVMALVAIEGLSYREAAETLDIPVGTVMSRLARAREALLPALGETKGGRQ</sequence>
<feature type="domain" description="PhyR sigma2" evidence="6">
    <location>
        <begin position="11"/>
        <end position="62"/>
    </location>
</feature>
<dbReference type="InterPro" id="IPR036388">
    <property type="entry name" value="WH-like_DNA-bd_sf"/>
</dbReference>
<evidence type="ECO:0000256" key="4">
    <source>
        <dbReference type="ARBA" id="ARBA00023163"/>
    </source>
</evidence>
<dbReference type="InterPro" id="IPR053866">
    <property type="entry name" value="PhyR_sigma2"/>
</dbReference>
<dbReference type="SUPFAM" id="SSF88946">
    <property type="entry name" value="Sigma2 domain of RNA polymerase sigma factors"/>
    <property type="match status" value="1"/>
</dbReference>
<dbReference type="Pfam" id="PF22029">
    <property type="entry name" value="PhyR_sigma2"/>
    <property type="match status" value="1"/>
</dbReference>
<dbReference type="Gene3D" id="1.10.1740.10">
    <property type="match status" value="1"/>
</dbReference>
<dbReference type="InterPro" id="IPR014284">
    <property type="entry name" value="RNA_pol_sigma-70_dom"/>
</dbReference>
<dbReference type="InterPro" id="IPR039425">
    <property type="entry name" value="RNA_pol_sigma-70-like"/>
</dbReference>
<evidence type="ECO:0000313" key="7">
    <source>
        <dbReference type="EMBL" id="MBS0124862.1"/>
    </source>
</evidence>
<dbReference type="RefSeq" id="WP_212536820.1">
    <property type="nucleotide sequence ID" value="NZ_JAGTUU010000004.1"/>
</dbReference>
<protein>
    <submittedName>
        <fullName evidence="7">RNA polymerase sigma factor</fullName>
    </submittedName>
</protein>
<organism evidence="7 8">
    <name type="scientific">Thetidibacter halocola</name>
    <dbReference type="NCBI Taxonomy" id="2827239"/>
    <lineage>
        <taxon>Bacteria</taxon>
        <taxon>Pseudomonadati</taxon>
        <taxon>Pseudomonadota</taxon>
        <taxon>Alphaproteobacteria</taxon>
        <taxon>Rhodobacterales</taxon>
        <taxon>Roseobacteraceae</taxon>
        <taxon>Thetidibacter</taxon>
    </lineage>
</organism>
<evidence type="ECO:0000256" key="2">
    <source>
        <dbReference type="ARBA" id="ARBA00023015"/>
    </source>
</evidence>
<dbReference type="GO" id="GO:0006352">
    <property type="term" value="P:DNA-templated transcription initiation"/>
    <property type="evidence" value="ECO:0007669"/>
    <property type="project" value="InterPro"/>
</dbReference>
<dbReference type="GO" id="GO:0003677">
    <property type="term" value="F:DNA binding"/>
    <property type="evidence" value="ECO:0007669"/>
    <property type="project" value="InterPro"/>
</dbReference>
<dbReference type="Gene3D" id="1.10.10.10">
    <property type="entry name" value="Winged helix-like DNA-binding domain superfamily/Winged helix DNA-binding domain"/>
    <property type="match status" value="1"/>
</dbReference>